<evidence type="ECO:0000256" key="1">
    <source>
        <dbReference type="SAM" id="MobiDB-lite"/>
    </source>
</evidence>
<proteinExistence type="predicted"/>
<feature type="region of interest" description="Disordered" evidence="1">
    <location>
        <begin position="23"/>
        <end position="67"/>
    </location>
</feature>
<sequence length="146" mass="15345">MNQDPAFDASIPVLTEVVADSPAPAAPVASSAPAAAAAAAAGATTGTNGADDAESPEALERRAADRWSGEQWSVMERRLTERVLQQLQGRIDFVLEQRLRDGIAEAVDKAMAGFSAEIRASLHQSLGQVVTRAVSQEIAHLQNLGK</sequence>
<evidence type="ECO:0000313" key="3">
    <source>
        <dbReference type="Proteomes" id="UP000180246"/>
    </source>
</evidence>
<organism evidence="2 3">
    <name type="scientific">Massilia timonae</name>
    <dbReference type="NCBI Taxonomy" id="47229"/>
    <lineage>
        <taxon>Bacteria</taxon>
        <taxon>Pseudomonadati</taxon>
        <taxon>Pseudomonadota</taxon>
        <taxon>Betaproteobacteria</taxon>
        <taxon>Burkholderiales</taxon>
        <taxon>Oxalobacteraceae</taxon>
        <taxon>Telluria group</taxon>
        <taxon>Massilia</taxon>
    </lineage>
</organism>
<evidence type="ECO:0000313" key="2">
    <source>
        <dbReference type="EMBL" id="OIJ40704.1"/>
    </source>
</evidence>
<reference evidence="2 3" key="1">
    <citation type="submission" date="2014-10" db="EMBL/GenBank/DDBJ databases">
        <authorList>
            <person name="Seo M.-J."/>
            <person name="Seok Y.J."/>
            <person name="Cha I.-T."/>
        </authorList>
    </citation>
    <scope>NUCLEOTIDE SEQUENCE [LARGE SCALE GENOMIC DNA]</scope>
    <source>
        <strain evidence="2 3">NEU</strain>
    </source>
</reference>
<dbReference type="EMBL" id="JRYB01000001">
    <property type="protein sequence ID" value="OIJ40704.1"/>
    <property type="molecule type" value="Genomic_DNA"/>
</dbReference>
<dbReference type="Proteomes" id="UP000180246">
    <property type="component" value="Unassembled WGS sequence"/>
</dbReference>
<accession>A0A1S2N7X1</accession>
<name>A0A1S2N7X1_9BURK</name>
<dbReference type="RefSeq" id="WP_071361549.1">
    <property type="nucleotide sequence ID" value="NZ_DIGR01000033.1"/>
</dbReference>
<feature type="compositionally biased region" description="Basic and acidic residues" evidence="1">
    <location>
        <begin position="58"/>
        <end position="67"/>
    </location>
</feature>
<feature type="compositionally biased region" description="Low complexity" evidence="1">
    <location>
        <begin position="23"/>
        <end position="50"/>
    </location>
</feature>
<comment type="caution">
    <text evidence="2">The sequence shown here is derived from an EMBL/GenBank/DDBJ whole genome shotgun (WGS) entry which is preliminary data.</text>
</comment>
<gene>
    <name evidence="2" type="ORF">LO55_2334</name>
</gene>
<protein>
    <submittedName>
        <fullName evidence="2">Uncharacterized protein</fullName>
    </submittedName>
</protein>
<dbReference type="AlphaFoldDB" id="A0A1S2N7X1"/>